<evidence type="ECO:0000313" key="8">
    <source>
        <dbReference type="Proteomes" id="UP000050421"/>
    </source>
</evidence>
<protein>
    <submittedName>
        <fullName evidence="7">UMF1 family major facilitator transporter</fullName>
    </submittedName>
</protein>
<comment type="caution">
    <text evidence="7">The sequence shown here is derived from an EMBL/GenBank/DDBJ whole genome shotgun (WGS) entry which is preliminary data.</text>
</comment>
<comment type="subcellular location">
    <subcellularLocation>
        <location evidence="1">Endomembrane system</location>
        <topology evidence="1">Multi-pass membrane protein</topology>
    </subcellularLocation>
</comment>
<evidence type="ECO:0000313" key="7">
    <source>
        <dbReference type="EMBL" id="KPQ18412.1"/>
    </source>
</evidence>
<evidence type="ECO:0000256" key="3">
    <source>
        <dbReference type="ARBA" id="ARBA00022692"/>
    </source>
</evidence>
<dbReference type="PANTHER" id="PTHR23519">
    <property type="entry name" value="AUTOPHAGY-RELATED PROTEIN 22"/>
    <property type="match status" value="1"/>
</dbReference>
<evidence type="ECO:0000256" key="2">
    <source>
        <dbReference type="ARBA" id="ARBA00022448"/>
    </source>
</evidence>
<dbReference type="InterPro" id="IPR050495">
    <property type="entry name" value="ATG22/LtaA_families"/>
</dbReference>
<feature type="transmembrane region" description="Helical" evidence="6">
    <location>
        <begin position="20"/>
        <end position="38"/>
    </location>
</feature>
<evidence type="ECO:0000256" key="5">
    <source>
        <dbReference type="ARBA" id="ARBA00023136"/>
    </source>
</evidence>
<organism evidence="7 8">
    <name type="scientific">Algoriphagus marincola HL-49</name>
    <dbReference type="NCBI Taxonomy" id="1305737"/>
    <lineage>
        <taxon>Bacteria</taxon>
        <taxon>Pseudomonadati</taxon>
        <taxon>Bacteroidota</taxon>
        <taxon>Cytophagia</taxon>
        <taxon>Cytophagales</taxon>
        <taxon>Cyclobacteriaceae</taxon>
        <taxon>Algoriphagus</taxon>
    </lineage>
</organism>
<accession>A0A0P7YS39</accession>
<dbReference type="PANTHER" id="PTHR23519:SF1">
    <property type="entry name" value="AUTOPHAGY-RELATED PROTEIN 22"/>
    <property type="match status" value="1"/>
</dbReference>
<sequence length="131" mass="14480">MVVLIKNKRQVQNAWAMYDWANSVYSLVITSTIFPVYYNSVTKGIDGSELVSFFGFEIINTVLYSYSISFSFLVIALISPILSGIADSSGKKLEFMKFFAYLGSVACVGLFFFEGDNLEWGIICSVTASVG</sequence>
<proteinExistence type="predicted"/>
<keyword evidence="2" id="KW-0813">Transport</keyword>
<name>A0A0P7YS39_9BACT</name>
<reference evidence="7 8" key="1">
    <citation type="submission" date="2015-09" db="EMBL/GenBank/DDBJ databases">
        <title>Identification and resolution of microdiversity through metagenomic sequencing of parallel consortia.</title>
        <authorList>
            <person name="Nelson W.C."/>
            <person name="Romine M.F."/>
            <person name="Lindemann S.R."/>
        </authorList>
    </citation>
    <scope>NUCLEOTIDE SEQUENCE [LARGE SCALE GENOMIC DNA]</scope>
    <source>
        <strain evidence="7">HL-49</strain>
    </source>
</reference>
<evidence type="ECO:0000256" key="6">
    <source>
        <dbReference type="SAM" id="Phobius"/>
    </source>
</evidence>
<feature type="transmembrane region" description="Helical" evidence="6">
    <location>
        <begin position="95"/>
        <end position="113"/>
    </location>
</feature>
<gene>
    <name evidence="7" type="ORF">HLUCCX10_05505</name>
</gene>
<dbReference type="AlphaFoldDB" id="A0A0P7YS39"/>
<feature type="transmembrane region" description="Helical" evidence="6">
    <location>
        <begin position="58"/>
        <end position="83"/>
    </location>
</feature>
<keyword evidence="4 6" id="KW-1133">Transmembrane helix</keyword>
<dbReference type="Pfam" id="PF11700">
    <property type="entry name" value="ATG22"/>
    <property type="match status" value="1"/>
</dbReference>
<dbReference type="GO" id="GO:0012505">
    <property type="term" value="C:endomembrane system"/>
    <property type="evidence" value="ECO:0007669"/>
    <property type="project" value="UniProtKB-SubCell"/>
</dbReference>
<keyword evidence="3 6" id="KW-0812">Transmembrane</keyword>
<feature type="non-terminal residue" evidence="7">
    <location>
        <position position="131"/>
    </location>
</feature>
<keyword evidence="5 6" id="KW-0472">Membrane</keyword>
<dbReference type="InterPro" id="IPR024671">
    <property type="entry name" value="Atg22-like"/>
</dbReference>
<dbReference type="EMBL" id="LJXT01000025">
    <property type="protein sequence ID" value="KPQ18412.1"/>
    <property type="molecule type" value="Genomic_DNA"/>
</dbReference>
<dbReference type="Proteomes" id="UP000050421">
    <property type="component" value="Unassembled WGS sequence"/>
</dbReference>
<evidence type="ECO:0000256" key="4">
    <source>
        <dbReference type="ARBA" id="ARBA00022989"/>
    </source>
</evidence>
<evidence type="ECO:0000256" key="1">
    <source>
        <dbReference type="ARBA" id="ARBA00004127"/>
    </source>
</evidence>